<accession>A0AAD3CY59</accession>
<protein>
    <submittedName>
        <fullName evidence="2">Uncharacterized protein</fullName>
    </submittedName>
</protein>
<evidence type="ECO:0000313" key="3">
    <source>
        <dbReference type="Proteomes" id="UP001054902"/>
    </source>
</evidence>
<evidence type="ECO:0000256" key="1">
    <source>
        <dbReference type="SAM" id="MobiDB-lite"/>
    </source>
</evidence>
<keyword evidence="3" id="KW-1185">Reference proteome</keyword>
<gene>
    <name evidence="2" type="ORF">CTEN210_10575</name>
</gene>
<dbReference type="AlphaFoldDB" id="A0AAD3CY59"/>
<feature type="region of interest" description="Disordered" evidence="1">
    <location>
        <begin position="204"/>
        <end position="248"/>
    </location>
</feature>
<feature type="compositionally biased region" description="Polar residues" evidence="1">
    <location>
        <begin position="204"/>
        <end position="220"/>
    </location>
</feature>
<comment type="caution">
    <text evidence="2">The sequence shown here is derived from an EMBL/GenBank/DDBJ whole genome shotgun (WGS) entry which is preliminary data.</text>
</comment>
<feature type="region of interest" description="Disordered" evidence="1">
    <location>
        <begin position="30"/>
        <end position="59"/>
    </location>
</feature>
<proteinExistence type="predicted"/>
<dbReference type="Proteomes" id="UP001054902">
    <property type="component" value="Unassembled WGS sequence"/>
</dbReference>
<feature type="compositionally biased region" description="Polar residues" evidence="1">
    <location>
        <begin position="33"/>
        <end position="45"/>
    </location>
</feature>
<evidence type="ECO:0000313" key="2">
    <source>
        <dbReference type="EMBL" id="GFH54099.1"/>
    </source>
</evidence>
<dbReference type="EMBL" id="BLLK01000047">
    <property type="protein sequence ID" value="GFH54099.1"/>
    <property type="molecule type" value="Genomic_DNA"/>
</dbReference>
<reference evidence="2 3" key="1">
    <citation type="journal article" date="2021" name="Sci. Rep.">
        <title>The genome of the diatom Chaetoceros tenuissimus carries an ancient integrated fragment of an extant virus.</title>
        <authorList>
            <person name="Hongo Y."/>
            <person name="Kimura K."/>
            <person name="Takaki Y."/>
            <person name="Yoshida Y."/>
            <person name="Baba S."/>
            <person name="Kobayashi G."/>
            <person name="Nagasaki K."/>
            <person name="Hano T."/>
            <person name="Tomaru Y."/>
        </authorList>
    </citation>
    <scope>NUCLEOTIDE SEQUENCE [LARGE SCALE GENOMIC DNA]</scope>
    <source>
        <strain evidence="2 3">NIES-3715</strain>
    </source>
</reference>
<sequence>MDEKERGSSVGIEQEQEVVDAQEQMADPGVHSTVDNEYVSSTNPLLGNADTSKKDYGEGLRPYSKIMRDVSMVHESKPDDNARATDHSMADRVSNPLAISTGIEVVAKDTSVVDQNQEFVEGGNLSHDIQKRTNVVTEQSESIANSNTSNIPNQDATKLTDNTKTVSMSTKNGESKVLVDLTEDDDDDDNNYAREDEVLKTDTGNMISPVNDVPPNNQSAKRGLPDSFANDSEAKKQKFSSPIRPPECKENEQIIDLTESPINSPQGSSTNQLTNVNESQPIAIHESSKLVLPESLLPNTLPTKEIEESRGIPLSQVDREITVIINMKIAPPLKFQKHIKEYVVLHRKYRKHSNHLFFNANFLMFHIILSWVESGGKFMVCQEKNELEERRYLECPLNKHLMMFMHQYFQLVDSQCPNDISSISGQKIDKGLVVRLVEYGDICDEFIYHSFPFILAHKNLTPTMENLRRSRHEKLFEQTRLKFLNACKCLNNWRSESIGGHVVDFDGIEMPWAEAVCFVDFLLSKYHSHWLNHYLVF</sequence>
<name>A0AAD3CY59_9STRA</name>
<organism evidence="2 3">
    <name type="scientific">Chaetoceros tenuissimus</name>
    <dbReference type="NCBI Taxonomy" id="426638"/>
    <lineage>
        <taxon>Eukaryota</taxon>
        <taxon>Sar</taxon>
        <taxon>Stramenopiles</taxon>
        <taxon>Ochrophyta</taxon>
        <taxon>Bacillariophyta</taxon>
        <taxon>Coscinodiscophyceae</taxon>
        <taxon>Chaetocerotophycidae</taxon>
        <taxon>Chaetocerotales</taxon>
        <taxon>Chaetocerotaceae</taxon>
        <taxon>Chaetoceros</taxon>
    </lineage>
</organism>